<dbReference type="GO" id="GO:0005634">
    <property type="term" value="C:nucleus"/>
    <property type="evidence" value="ECO:0007669"/>
    <property type="project" value="UniProtKB-SubCell"/>
</dbReference>
<keyword evidence="5 7" id="KW-0546">Nucleotide metabolism</keyword>
<keyword evidence="6 7" id="KW-0539">Nucleus</keyword>
<dbReference type="SUPFAM" id="SSF51556">
    <property type="entry name" value="Metallo-dependent hydrolases"/>
    <property type="match status" value="1"/>
</dbReference>
<feature type="binding site" evidence="7">
    <location>
        <position position="278"/>
    </location>
    <ligand>
        <name>substrate</name>
    </ligand>
</feature>
<dbReference type="RefSeq" id="XP_017996749.1">
    <property type="nucleotide sequence ID" value="XM_018140747.1"/>
</dbReference>
<keyword evidence="10" id="KW-1185">Reference proteome</keyword>
<dbReference type="VEuPathDB" id="FungiDB:AB675_11864"/>
<dbReference type="GO" id="GO:0000034">
    <property type="term" value="F:adenine deaminase activity"/>
    <property type="evidence" value="ECO:0007669"/>
    <property type="project" value="UniProtKB-UniRule"/>
</dbReference>
<dbReference type="InterPro" id="IPR032466">
    <property type="entry name" value="Metal_Hydrolase"/>
</dbReference>
<reference evidence="9 10" key="1">
    <citation type="submission" date="2015-06" db="EMBL/GenBank/DDBJ databases">
        <title>Draft genome of the ant-associated black yeast Phialophora attae CBS 131958.</title>
        <authorList>
            <person name="Moreno L.F."/>
            <person name="Stielow B.J."/>
            <person name="de Hoog S."/>
            <person name="Vicente V.A."/>
            <person name="Weiss V.A."/>
            <person name="de Vries M."/>
            <person name="Cruz L.M."/>
            <person name="Souza E.M."/>
        </authorList>
    </citation>
    <scope>NUCLEOTIDE SEQUENCE [LARGE SCALE GENOMIC DNA]</scope>
    <source>
        <strain evidence="9 10">CBS 131958</strain>
    </source>
</reference>
<comment type="similarity">
    <text evidence="7">Belongs to the metallo-dependent hydrolases superfamily. Adenosine and AMP deaminases family. Adenine deaminase type 2 subfamily.</text>
</comment>
<dbReference type="PANTHER" id="PTHR43114">
    <property type="entry name" value="ADENINE DEAMINASE"/>
    <property type="match status" value="1"/>
</dbReference>
<comment type="subcellular location">
    <subcellularLocation>
        <location evidence="7">Cytoplasm</location>
    </subcellularLocation>
    <subcellularLocation>
        <location evidence="7">Nucleus</location>
    </subcellularLocation>
</comment>
<dbReference type="STRING" id="1664694.A0A0N1NYY8"/>
<dbReference type="GO" id="GO:0043103">
    <property type="term" value="P:hypoxanthine salvage"/>
    <property type="evidence" value="ECO:0007669"/>
    <property type="project" value="UniProtKB-UniRule"/>
</dbReference>
<feature type="active site" description="Proton donor" evidence="7">
    <location>
        <position position="199"/>
    </location>
</feature>
<comment type="cofactor">
    <cofactor evidence="7">
        <name>Zn(2+)</name>
        <dbReference type="ChEBI" id="CHEBI:29105"/>
    </cofactor>
    <text evidence="7">Binds 1 zinc ion per subunit.</text>
</comment>
<dbReference type="HAMAP" id="MF_01962">
    <property type="entry name" value="Adenine_deaminase"/>
    <property type="match status" value="1"/>
</dbReference>
<evidence type="ECO:0000313" key="10">
    <source>
        <dbReference type="Proteomes" id="UP000038010"/>
    </source>
</evidence>
<sequence length="337" mass="37968">MCKSPLHSLIAELPKCEHHLHLEGCLTPALLFQLAAKNNINLPSQDEYQSQEALEKRYSHFTNLSDFLQYYYRALTILITASDFEQLAWSYFQTAHHDGVQHAEVFFDPQSHTSRGVKLETVVEGFKAACERARREFGITSCLIMCFLRHLPLEDAAETMDEAVRGGYFEGGGDQGRIFTSVYAKAKELGVHRTAHAGEEGDPSYIAAALDSLGVERIDHGVRLAEDPALMRRVVAEGLLLTVCPLSNVCLQVVQKVGQLPIRDFLKAGVKFSINSDDPAYFGGYVLDNYCAVQEAFDLAIDEWRQIVTNSIECSWIKKERKSELMSNLNRVLDRYR</sequence>
<evidence type="ECO:0000256" key="1">
    <source>
        <dbReference type="ARBA" id="ARBA00022490"/>
    </source>
</evidence>
<comment type="catalytic activity">
    <reaction evidence="7">
        <text>adenine + H2O + H(+) = hypoxanthine + NH4(+)</text>
        <dbReference type="Rhea" id="RHEA:23688"/>
        <dbReference type="ChEBI" id="CHEBI:15377"/>
        <dbReference type="ChEBI" id="CHEBI:15378"/>
        <dbReference type="ChEBI" id="CHEBI:16708"/>
        <dbReference type="ChEBI" id="CHEBI:17368"/>
        <dbReference type="ChEBI" id="CHEBI:28938"/>
        <dbReference type="EC" id="3.5.4.2"/>
    </reaction>
</comment>
<evidence type="ECO:0000259" key="8">
    <source>
        <dbReference type="Pfam" id="PF00962"/>
    </source>
</evidence>
<accession>A0A0N1NYY8</accession>
<dbReference type="InterPro" id="IPR006330">
    <property type="entry name" value="Ado/ade_deaminase"/>
</dbReference>
<keyword evidence="1 7" id="KW-0963">Cytoplasm</keyword>
<evidence type="ECO:0000256" key="2">
    <source>
        <dbReference type="ARBA" id="ARBA00022723"/>
    </source>
</evidence>
<feature type="binding site" evidence="7">
    <location>
        <position position="196"/>
    </location>
    <ligand>
        <name>Zn(2+)</name>
        <dbReference type="ChEBI" id="CHEBI:29105"/>
        <note>catalytic</note>
    </ligand>
</feature>
<dbReference type="GO" id="GO:0009168">
    <property type="term" value="P:purine ribonucleoside monophosphate biosynthetic process"/>
    <property type="evidence" value="ECO:0007669"/>
    <property type="project" value="InterPro"/>
</dbReference>
<dbReference type="InterPro" id="IPR028892">
    <property type="entry name" value="ADE"/>
</dbReference>
<dbReference type="OrthoDB" id="272271at2759"/>
<keyword evidence="2 7" id="KW-0479">Metal-binding</keyword>
<dbReference type="Pfam" id="PF00962">
    <property type="entry name" value="A_deaminase"/>
    <property type="match status" value="1"/>
</dbReference>
<keyword evidence="4 7" id="KW-0862">Zinc</keyword>
<evidence type="ECO:0000256" key="7">
    <source>
        <dbReference type="HAMAP-Rule" id="MF_03145"/>
    </source>
</evidence>
<keyword evidence="3 7" id="KW-0378">Hydrolase</keyword>
<feature type="binding site" evidence="7">
    <location>
        <position position="277"/>
    </location>
    <ligand>
        <name>Zn(2+)</name>
        <dbReference type="ChEBI" id="CHEBI:29105"/>
        <note>catalytic</note>
    </ligand>
</feature>
<dbReference type="EMBL" id="LFJN01000028">
    <property type="protein sequence ID" value="KPI36786.1"/>
    <property type="molecule type" value="Genomic_DNA"/>
</dbReference>
<dbReference type="GO" id="GO:0008270">
    <property type="term" value="F:zinc ion binding"/>
    <property type="evidence" value="ECO:0007669"/>
    <property type="project" value="UniProtKB-UniRule"/>
</dbReference>
<dbReference type="InterPro" id="IPR006650">
    <property type="entry name" value="A/AMP_deam_AS"/>
</dbReference>
<dbReference type="CDD" id="cd01320">
    <property type="entry name" value="ADA"/>
    <property type="match status" value="1"/>
</dbReference>
<dbReference type="GO" id="GO:0009117">
    <property type="term" value="P:nucleotide metabolic process"/>
    <property type="evidence" value="ECO:0007669"/>
    <property type="project" value="UniProtKB-KW"/>
</dbReference>
<dbReference type="InterPro" id="IPR001365">
    <property type="entry name" value="A_deaminase_dom"/>
</dbReference>
<dbReference type="PANTHER" id="PTHR43114:SF6">
    <property type="entry name" value="ADENINE DEAMINASE"/>
    <property type="match status" value="1"/>
</dbReference>
<feature type="binding site" evidence="7">
    <location>
        <position position="19"/>
    </location>
    <ligand>
        <name>Zn(2+)</name>
        <dbReference type="ChEBI" id="CHEBI:29105"/>
        <note>catalytic</note>
    </ligand>
</feature>
<feature type="domain" description="Adenosine deaminase" evidence="8">
    <location>
        <begin position="14"/>
        <end position="330"/>
    </location>
</feature>
<dbReference type="GeneID" id="28732628"/>
<dbReference type="Proteomes" id="UP000038010">
    <property type="component" value="Unassembled WGS sequence"/>
</dbReference>
<gene>
    <name evidence="7" type="primary">AAH1</name>
    <name evidence="9" type="ORF">AB675_11864</name>
</gene>
<evidence type="ECO:0000256" key="6">
    <source>
        <dbReference type="ARBA" id="ARBA00023242"/>
    </source>
</evidence>
<name>A0A0N1NYY8_9EURO</name>
<proteinExistence type="inferred from homology"/>
<evidence type="ECO:0000313" key="9">
    <source>
        <dbReference type="EMBL" id="KPI36786.1"/>
    </source>
</evidence>
<evidence type="ECO:0000256" key="4">
    <source>
        <dbReference type="ARBA" id="ARBA00022833"/>
    </source>
</evidence>
<dbReference type="GO" id="GO:0006146">
    <property type="term" value="P:adenine catabolic process"/>
    <property type="evidence" value="ECO:0007669"/>
    <property type="project" value="UniProtKB-UniRule"/>
</dbReference>
<dbReference type="FunFam" id="3.20.20.140:FF:000039">
    <property type="entry name" value="Adenine deaminase"/>
    <property type="match status" value="1"/>
</dbReference>
<dbReference type="GO" id="GO:0005829">
    <property type="term" value="C:cytosol"/>
    <property type="evidence" value="ECO:0007669"/>
    <property type="project" value="TreeGrafter"/>
</dbReference>
<dbReference type="EC" id="3.5.4.2" evidence="7"/>
<protein>
    <recommendedName>
        <fullName evidence="7">Adenine deaminase</fullName>
        <shortName evidence="7">ADE</shortName>
        <ecNumber evidence="7">3.5.4.2</ecNumber>
    </recommendedName>
    <alternativeName>
        <fullName evidence="7">Adenine aminohydrolase</fullName>
        <shortName evidence="7">AAH</shortName>
    </alternativeName>
</protein>
<dbReference type="Gene3D" id="3.20.20.140">
    <property type="entry name" value="Metal-dependent hydrolases"/>
    <property type="match status" value="1"/>
</dbReference>
<evidence type="ECO:0000256" key="5">
    <source>
        <dbReference type="ARBA" id="ARBA00023080"/>
    </source>
</evidence>
<dbReference type="NCBIfam" id="TIGR01430">
    <property type="entry name" value="aden_deam"/>
    <property type="match status" value="1"/>
</dbReference>
<dbReference type="PROSITE" id="PS00485">
    <property type="entry name" value="A_DEAMINASE"/>
    <property type="match status" value="1"/>
</dbReference>
<feature type="binding site" evidence="7">
    <location>
        <position position="21"/>
    </location>
    <ligand>
        <name>Zn(2+)</name>
        <dbReference type="ChEBI" id="CHEBI:29105"/>
        <note>catalytic</note>
    </ligand>
</feature>
<organism evidence="9 10">
    <name type="scientific">Cyphellophora attinorum</name>
    <dbReference type="NCBI Taxonomy" id="1664694"/>
    <lineage>
        <taxon>Eukaryota</taxon>
        <taxon>Fungi</taxon>
        <taxon>Dikarya</taxon>
        <taxon>Ascomycota</taxon>
        <taxon>Pezizomycotina</taxon>
        <taxon>Eurotiomycetes</taxon>
        <taxon>Chaetothyriomycetidae</taxon>
        <taxon>Chaetothyriales</taxon>
        <taxon>Cyphellophoraceae</taxon>
        <taxon>Cyphellophora</taxon>
    </lineage>
</organism>
<feature type="site" description="Important for catalytic activity" evidence="7">
    <location>
        <position position="220"/>
    </location>
</feature>
<evidence type="ECO:0000256" key="3">
    <source>
        <dbReference type="ARBA" id="ARBA00022801"/>
    </source>
</evidence>
<dbReference type="AlphaFoldDB" id="A0A0N1NYY8"/>
<comment type="function">
    <text evidence="7">Catalyzes the hydrolytic deamination of adenine to hypoxanthine. Plays an important role in the purine salvage pathway and in nitrogen catabolism.</text>
</comment>
<comment type="caution">
    <text evidence="9">The sequence shown here is derived from an EMBL/GenBank/DDBJ whole genome shotgun (WGS) entry which is preliminary data.</text>
</comment>